<gene>
    <name evidence="5" type="ORF">A2441_01910</name>
</gene>
<dbReference type="Pfam" id="PF01250">
    <property type="entry name" value="Ribosomal_S6"/>
    <property type="match status" value="1"/>
</dbReference>
<evidence type="ECO:0000313" key="5">
    <source>
        <dbReference type="EMBL" id="OHA57599.1"/>
    </source>
</evidence>
<dbReference type="SUPFAM" id="SSF54995">
    <property type="entry name" value="Ribosomal protein S6"/>
    <property type="match status" value="1"/>
</dbReference>
<comment type="similarity">
    <text evidence="1">Belongs to the bacterial ribosomal protein bS6 family.</text>
</comment>
<dbReference type="NCBIfam" id="TIGR00166">
    <property type="entry name" value="S6"/>
    <property type="match status" value="1"/>
</dbReference>
<dbReference type="GO" id="GO:0006412">
    <property type="term" value="P:translation"/>
    <property type="evidence" value="ECO:0007669"/>
    <property type="project" value="InterPro"/>
</dbReference>
<evidence type="ECO:0000256" key="2">
    <source>
        <dbReference type="ARBA" id="ARBA00035294"/>
    </source>
</evidence>
<evidence type="ECO:0000256" key="3">
    <source>
        <dbReference type="ARBA" id="ARBA00035520"/>
    </source>
</evidence>
<evidence type="ECO:0000313" key="6">
    <source>
        <dbReference type="Proteomes" id="UP000178226"/>
    </source>
</evidence>
<feature type="region of interest" description="Disordered" evidence="4">
    <location>
        <begin position="112"/>
        <end position="133"/>
    </location>
</feature>
<dbReference type="CDD" id="cd00473">
    <property type="entry name" value="bS6"/>
    <property type="match status" value="1"/>
</dbReference>
<proteinExistence type="inferred from homology"/>
<dbReference type="STRING" id="1802428.A2441_01910"/>
<dbReference type="GO" id="GO:0003735">
    <property type="term" value="F:structural constituent of ribosome"/>
    <property type="evidence" value="ECO:0007669"/>
    <property type="project" value="InterPro"/>
</dbReference>
<comment type="caution">
    <text evidence="5">The sequence shown here is derived from an EMBL/GenBank/DDBJ whole genome shotgun (WGS) entry which is preliminary data.</text>
</comment>
<keyword evidence="5" id="KW-0689">Ribosomal protein</keyword>
<dbReference type="GO" id="GO:0005840">
    <property type="term" value="C:ribosome"/>
    <property type="evidence" value="ECO:0007669"/>
    <property type="project" value="UniProtKB-KW"/>
</dbReference>
<dbReference type="EMBL" id="MHTE01000002">
    <property type="protein sequence ID" value="OHA57599.1"/>
    <property type="molecule type" value="Genomic_DNA"/>
</dbReference>
<name>A0A1G2QBV1_9BACT</name>
<dbReference type="InterPro" id="IPR000529">
    <property type="entry name" value="Ribosomal_bS6"/>
</dbReference>
<dbReference type="Proteomes" id="UP000178226">
    <property type="component" value="Unassembled WGS sequence"/>
</dbReference>
<protein>
    <recommendedName>
        <fullName evidence="2">Small ribosomal subunit protein bS6</fullName>
    </recommendedName>
    <alternativeName>
        <fullName evidence="3">30S ribosomal protein S6</fullName>
    </alternativeName>
</protein>
<evidence type="ECO:0000256" key="4">
    <source>
        <dbReference type="SAM" id="MobiDB-lite"/>
    </source>
</evidence>
<reference evidence="5 6" key="1">
    <citation type="journal article" date="2016" name="Nat. Commun.">
        <title>Thousands of microbial genomes shed light on interconnected biogeochemical processes in an aquifer system.</title>
        <authorList>
            <person name="Anantharaman K."/>
            <person name="Brown C.T."/>
            <person name="Hug L.A."/>
            <person name="Sharon I."/>
            <person name="Castelle C.J."/>
            <person name="Probst A.J."/>
            <person name="Thomas B.C."/>
            <person name="Singh A."/>
            <person name="Wilkins M.J."/>
            <person name="Karaoz U."/>
            <person name="Brodie E.L."/>
            <person name="Williams K.H."/>
            <person name="Hubbard S.S."/>
            <person name="Banfield J.F."/>
        </authorList>
    </citation>
    <scope>NUCLEOTIDE SEQUENCE [LARGE SCALE GENOMIC DNA]</scope>
</reference>
<dbReference type="InterPro" id="IPR020814">
    <property type="entry name" value="Ribosomal_S6_plastid/chlpt"/>
</dbReference>
<dbReference type="AlphaFoldDB" id="A0A1G2QBV1"/>
<evidence type="ECO:0000256" key="1">
    <source>
        <dbReference type="ARBA" id="ARBA00009512"/>
    </source>
</evidence>
<sequence length="155" mass="17555">MYIIPLKVGQEDNNDVQEKVHQMLSNETAKITLEESLGKRKLAYPINHVRHGTYVVTEFDIEPDKLSKVQSWLHLSADILRSQLITKKLKTPEQIAREQALQEKLMKKQIKANEDQKAEAAAKAGAEPVPTTMASAELADLDKKLEEILEQEIVK</sequence>
<keyword evidence="5" id="KW-0687">Ribonucleoprotein</keyword>
<organism evidence="5 6">
    <name type="scientific">Candidatus Veblenbacteria bacterium RIFOXYC2_FULL_42_11</name>
    <dbReference type="NCBI Taxonomy" id="1802428"/>
    <lineage>
        <taxon>Bacteria</taxon>
        <taxon>Candidatus Vebleniibacteriota</taxon>
    </lineage>
</organism>
<accession>A0A1G2QBV1</accession>
<dbReference type="Gene3D" id="3.30.70.60">
    <property type="match status" value="1"/>
</dbReference>
<dbReference type="InterPro" id="IPR035980">
    <property type="entry name" value="Ribosomal_bS6_sf"/>
</dbReference>
<dbReference type="InterPro" id="IPR014717">
    <property type="entry name" value="Transl_elong_EF1B/ribsomal_bS6"/>
</dbReference>
<dbReference type="GO" id="GO:0019843">
    <property type="term" value="F:rRNA binding"/>
    <property type="evidence" value="ECO:0007669"/>
    <property type="project" value="InterPro"/>
</dbReference>